<feature type="non-terminal residue" evidence="2">
    <location>
        <position position="84"/>
    </location>
</feature>
<protein>
    <submittedName>
        <fullName evidence="2">Uncharacterized protein</fullName>
    </submittedName>
</protein>
<name>X1IL67_9ZZZZ</name>
<keyword evidence="1" id="KW-0472">Membrane</keyword>
<dbReference type="AlphaFoldDB" id="X1IL67"/>
<sequence length="84" mass="9616">MNIVRNDAIIKRNARIAQVTMLGGLLVLAAGMFISFRYPDYFIYSLFALVLGFMLSQVGIYFSNRWSRRPRPDEVLDLSLKGLD</sequence>
<organism evidence="2">
    <name type="scientific">marine sediment metagenome</name>
    <dbReference type="NCBI Taxonomy" id="412755"/>
    <lineage>
        <taxon>unclassified sequences</taxon>
        <taxon>metagenomes</taxon>
        <taxon>ecological metagenomes</taxon>
    </lineage>
</organism>
<keyword evidence="1" id="KW-1133">Transmembrane helix</keyword>
<evidence type="ECO:0000313" key="2">
    <source>
        <dbReference type="EMBL" id="GAH66869.1"/>
    </source>
</evidence>
<feature type="transmembrane region" description="Helical" evidence="1">
    <location>
        <begin position="42"/>
        <end position="62"/>
    </location>
</feature>
<gene>
    <name evidence="2" type="ORF">S03H2_54459</name>
</gene>
<feature type="transmembrane region" description="Helical" evidence="1">
    <location>
        <begin position="16"/>
        <end position="36"/>
    </location>
</feature>
<evidence type="ECO:0000256" key="1">
    <source>
        <dbReference type="SAM" id="Phobius"/>
    </source>
</evidence>
<accession>X1IL67</accession>
<proteinExistence type="predicted"/>
<keyword evidence="1" id="KW-0812">Transmembrane</keyword>
<comment type="caution">
    <text evidence="2">The sequence shown here is derived from an EMBL/GenBank/DDBJ whole genome shotgun (WGS) entry which is preliminary data.</text>
</comment>
<dbReference type="EMBL" id="BARU01034723">
    <property type="protein sequence ID" value="GAH66869.1"/>
    <property type="molecule type" value="Genomic_DNA"/>
</dbReference>
<reference evidence="2" key="1">
    <citation type="journal article" date="2014" name="Front. Microbiol.">
        <title>High frequency of phylogenetically diverse reductive dehalogenase-homologous genes in deep subseafloor sedimentary metagenomes.</title>
        <authorList>
            <person name="Kawai M."/>
            <person name="Futagami T."/>
            <person name="Toyoda A."/>
            <person name="Takaki Y."/>
            <person name="Nishi S."/>
            <person name="Hori S."/>
            <person name="Arai W."/>
            <person name="Tsubouchi T."/>
            <person name="Morono Y."/>
            <person name="Uchiyama I."/>
            <person name="Ito T."/>
            <person name="Fujiyama A."/>
            <person name="Inagaki F."/>
            <person name="Takami H."/>
        </authorList>
    </citation>
    <scope>NUCLEOTIDE SEQUENCE</scope>
    <source>
        <strain evidence="2">Expedition CK06-06</strain>
    </source>
</reference>